<dbReference type="Pfam" id="PF00583">
    <property type="entry name" value="Acetyltransf_1"/>
    <property type="match status" value="1"/>
</dbReference>
<dbReference type="InterPro" id="IPR016181">
    <property type="entry name" value="Acyl_CoA_acyltransferase"/>
</dbReference>
<feature type="domain" description="N-acetyltransferase" evidence="1">
    <location>
        <begin position="4"/>
        <end position="157"/>
    </location>
</feature>
<dbReference type="EC" id="2.3.-.-" evidence="2"/>
<dbReference type="Proteomes" id="UP001601059">
    <property type="component" value="Unassembled WGS sequence"/>
</dbReference>
<keyword evidence="2" id="KW-0012">Acyltransferase</keyword>
<dbReference type="PANTHER" id="PTHR43415">
    <property type="entry name" value="SPERMIDINE N(1)-ACETYLTRANSFERASE"/>
    <property type="match status" value="1"/>
</dbReference>
<dbReference type="GO" id="GO:0016746">
    <property type="term" value="F:acyltransferase activity"/>
    <property type="evidence" value="ECO:0007669"/>
    <property type="project" value="UniProtKB-KW"/>
</dbReference>
<sequence>MVKLQLKQVNEQNFFDVINLKSDEDQVKKFQIFERWVGSNAFFIALSSVKGWTCKAIYDGETLIGFATYGYDHEEQRYEMVSIMLGYQFQGKGYGKKALSLVLNAMVKEFNCEDIYLTVIPENAQAIHIYKSLGFEATGEIFKAFHDEHVYCLKVNDLKETVV</sequence>
<proteinExistence type="predicted"/>
<dbReference type="Gene3D" id="3.40.630.30">
    <property type="match status" value="1"/>
</dbReference>
<accession>A0ABW6K644</accession>
<gene>
    <name evidence="2" type="ORF">ACFYKX_03235</name>
</gene>
<keyword evidence="2" id="KW-0808">Transferase</keyword>
<dbReference type="EMBL" id="JBIACK010000001">
    <property type="protein sequence ID" value="MFE8699634.1"/>
    <property type="molecule type" value="Genomic_DNA"/>
</dbReference>
<dbReference type="RefSeq" id="WP_389357995.1">
    <property type="nucleotide sequence ID" value="NZ_JBIACK010000001.1"/>
</dbReference>
<reference evidence="2 3" key="1">
    <citation type="submission" date="2024-08" db="EMBL/GenBank/DDBJ databases">
        <title>Two novel Cytobacillus novel species.</title>
        <authorList>
            <person name="Liu G."/>
        </authorList>
    </citation>
    <scope>NUCLEOTIDE SEQUENCE [LARGE SCALE GENOMIC DNA]</scope>
    <source>
        <strain evidence="2 3">FJAT-54145</strain>
    </source>
</reference>
<dbReference type="PROSITE" id="PS51186">
    <property type="entry name" value="GNAT"/>
    <property type="match status" value="1"/>
</dbReference>
<organism evidence="2 3">
    <name type="scientific">Cytobacillus spartinae</name>
    <dbReference type="NCBI Taxonomy" id="3299023"/>
    <lineage>
        <taxon>Bacteria</taxon>
        <taxon>Bacillati</taxon>
        <taxon>Bacillota</taxon>
        <taxon>Bacilli</taxon>
        <taxon>Bacillales</taxon>
        <taxon>Bacillaceae</taxon>
        <taxon>Cytobacillus</taxon>
    </lineage>
</organism>
<dbReference type="PANTHER" id="PTHR43415:SF3">
    <property type="entry name" value="GNAT-FAMILY ACETYLTRANSFERASE"/>
    <property type="match status" value="1"/>
</dbReference>
<evidence type="ECO:0000313" key="3">
    <source>
        <dbReference type="Proteomes" id="UP001601059"/>
    </source>
</evidence>
<keyword evidence="3" id="KW-1185">Reference proteome</keyword>
<name>A0ABW6K644_9BACI</name>
<dbReference type="CDD" id="cd04301">
    <property type="entry name" value="NAT_SF"/>
    <property type="match status" value="1"/>
</dbReference>
<dbReference type="SUPFAM" id="SSF55729">
    <property type="entry name" value="Acyl-CoA N-acyltransferases (Nat)"/>
    <property type="match status" value="1"/>
</dbReference>
<evidence type="ECO:0000313" key="2">
    <source>
        <dbReference type="EMBL" id="MFE8699634.1"/>
    </source>
</evidence>
<protein>
    <submittedName>
        <fullName evidence="2">GNAT family N-acetyltransferase</fullName>
        <ecNumber evidence="2">2.3.-.-</ecNumber>
    </submittedName>
</protein>
<comment type="caution">
    <text evidence="2">The sequence shown here is derived from an EMBL/GenBank/DDBJ whole genome shotgun (WGS) entry which is preliminary data.</text>
</comment>
<evidence type="ECO:0000259" key="1">
    <source>
        <dbReference type="PROSITE" id="PS51186"/>
    </source>
</evidence>
<dbReference type="InterPro" id="IPR000182">
    <property type="entry name" value="GNAT_dom"/>
</dbReference>